<feature type="transmembrane region" description="Helical" evidence="1">
    <location>
        <begin position="105"/>
        <end position="130"/>
    </location>
</feature>
<reference evidence="3" key="1">
    <citation type="submission" date="2022-12" db="EMBL/GenBank/DDBJ databases">
        <title>Marinomonas 15G1-11 sp. nov, isolated from marine algae.</title>
        <authorList>
            <person name="Butt M."/>
            <person name="Choi D.G."/>
            <person name="Kim J.M."/>
            <person name="Lee J.K."/>
            <person name="Baek J.H."/>
            <person name="Jeon C.O."/>
        </authorList>
    </citation>
    <scope>NUCLEOTIDE SEQUENCE</scope>
    <source>
        <strain evidence="3">15G1-11</strain>
    </source>
</reference>
<dbReference type="InterPro" id="IPR002823">
    <property type="entry name" value="DUF112_TM"/>
</dbReference>
<feature type="transmembrane region" description="Helical" evidence="1">
    <location>
        <begin position="459"/>
        <end position="482"/>
    </location>
</feature>
<evidence type="ECO:0000256" key="1">
    <source>
        <dbReference type="SAM" id="Phobius"/>
    </source>
</evidence>
<comment type="caution">
    <text evidence="3">The sequence shown here is derived from an EMBL/GenBank/DDBJ whole genome shotgun (WGS) entry which is preliminary data.</text>
</comment>
<sequence length="493" mass="52147">MIIDALLLALQPSVLLYMFLGVAGGIFIGCLPGLTTTMGVALVLPITFGMDAAHSILLLIGVYVGAVYGGSISAILLNTPGTPASAATAIDGHAMAARGEAGRALGISTISSFLGGIISCFFLILISPYLAEFALQFSAPEFFMLAVFGLCIISSISGRSVLIGFLCGAFGVLIATIGIDDISGVARFTFGNINLFSGVNFIPVMIGLFAMSQAFVAVEEMTKEGRLEAKKVTRVLPLKEDWRMIFKNSSIFGTLGTFIGSIPGVGADIASFIAYGQSKSLSKESEKYGTGVTDAISAPESANNGVTGGALIPMLTLGVPGDAVAAIMIGALTVQGLQPGPLLFQNNTEVVYAIFIGLLVANVFMLCIGLSSVRLFTRVLIVPKSVLTPIIFLLCFVGSYSLANNFFDVIVMFIFGVFGYFLKKIEVSPSPIILGLILGPMAESNFRRALLMSRGEYDTFFSTGISWFFFILILISIFFPLLKKVISKLKSAN</sequence>
<feature type="domain" description="DUF112" evidence="2">
    <location>
        <begin position="15"/>
        <end position="434"/>
    </location>
</feature>
<feature type="transmembrane region" description="Helical" evidence="1">
    <location>
        <begin position="380"/>
        <end position="400"/>
    </location>
</feature>
<keyword evidence="1" id="KW-0472">Membrane</keyword>
<keyword evidence="1" id="KW-1133">Transmembrane helix</keyword>
<proteinExistence type="predicted"/>
<feature type="transmembrane region" description="Helical" evidence="1">
    <location>
        <begin position="251"/>
        <end position="275"/>
    </location>
</feature>
<protein>
    <submittedName>
        <fullName evidence="3">Tripartite tricarboxylate transporter permease</fullName>
    </submittedName>
</protein>
<dbReference type="Proteomes" id="UP001149719">
    <property type="component" value="Unassembled WGS sequence"/>
</dbReference>
<evidence type="ECO:0000313" key="4">
    <source>
        <dbReference type="Proteomes" id="UP001149719"/>
    </source>
</evidence>
<organism evidence="3 4">
    <name type="scientific">Marinomonas phaeophyticola</name>
    <dbReference type="NCBI Taxonomy" id="3004091"/>
    <lineage>
        <taxon>Bacteria</taxon>
        <taxon>Pseudomonadati</taxon>
        <taxon>Pseudomonadota</taxon>
        <taxon>Gammaproteobacteria</taxon>
        <taxon>Oceanospirillales</taxon>
        <taxon>Oceanospirillaceae</taxon>
        <taxon>Marinomonas</taxon>
    </lineage>
</organism>
<feature type="transmembrane region" description="Helical" evidence="1">
    <location>
        <begin position="142"/>
        <end position="175"/>
    </location>
</feature>
<keyword evidence="1" id="KW-0812">Transmembrane</keyword>
<dbReference type="PANTHER" id="PTHR35342:SF5">
    <property type="entry name" value="TRICARBOXYLIC TRANSPORT PROTEIN"/>
    <property type="match status" value="1"/>
</dbReference>
<feature type="transmembrane region" description="Helical" evidence="1">
    <location>
        <begin position="15"/>
        <end position="44"/>
    </location>
</feature>
<keyword evidence="4" id="KW-1185">Reference proteome</keyword>
<feature type="transmembrane region" description="Helical" evidence="1">
    <location>
        <begin position="56"/>
        <end position="77"/>
    </location>
</feature>
<dbReference type="EMBL" id="JAPUBN010000006">
    <property type="protein sequence ID" value="MCZ2720395.1"/>
    <property type="molecule type" value="Genomic_DNA"/>
</dbReference>
<evidence type="ECO:0000259" key="2">
    <source>
        <dbReference type="Pfam" id="PF01970"/>
    </source>
</evidence>
<gene>
    <name evidence="3" type="ORF">O1D97_01730</name>
</gene>
<dbReference type="PANTHER" id="PTHR35342">
    <property type="entry name" value="TRICARBOXYLIC TRANSPORT PROTEIN"/>
    <property type="match status" value="1"/>
</dbReference>
<feature type="transmembrane region" description="Helical" evidence="1">
    <location>
        <begin position="195"/>
        <end position="218"/>
    </location>
</feature>
<evidence type="ECO:0000313" key="3">
    <source>
        <dbReference type="EMBL" id="MCZ2720395.1"/>
    </source>
</evidence>
<feature type="transmembrane region" description="Helical" evidence="1">
    <location>
        <begin position="350"/>
        <end position="373"/>
    </location>
</feature>
<dbReference type="RefSeq" id="WP_269122252.1">
    <property type="nucleotide sequence ID" value="NZ_JAPUBN010000006.1"/>
</dbReference>
<accession>A0ABT4JPW2</accession>
<dbReference type="Pfam" id="PF01970">
    <property type="entry name" value="TctA"/>
    <property type="match status" value="1"/>
</dbReference>
<name>A0ABT4JPW2_9GAMM</name>